<sequence>MEPTANLDMERYIFDIATDDGIRQAIVESRGECNSINLGDSFLGTTWQDQNRGMQWKTADQALEQYLWDIAASLSQVFSRNGFPTLLKGAYPDIVQTVWKSSETLEVTLNPNTCLEVFSTFLKDEVLNLVDFEEHLDLIVKNKDDEYFKIIGVN</sequence>
<gene>
    <name evidence="1" type="ORF">H9L23_02130</name>
</gene>
<dbReference type="KEGG" id="proe:H9L23_02130"/>
<proteinExistence type="predicted"/>
<dbReference type="AlphaFoldDB" id="A0A7G9QHV2"/>
<dbReference type="EMBL" id="CP060723">
    <property type="protein sequence ID" value="QNN42927.1"/>
    <property type="molecule type" value="Genomic_DNA"/>
</dbReference>
<reference evidence="1 2" key="1">
    <citation type="submission" date="2020-08" db="EMBL/GenBank/DDBJ databases">
        <title>Genome sequence of Pedobacter roseus KACC 11594T.</title>
        <authorList>
            <person name="Hyun D.-W."/>
            <person name="Bae J.-W."/>
        </authorList>
    </citation>
    <scope>NUCLEOTIDE SEQUENCE [LARGE SCALE GENOMIC DNA]</scope>
    <source>
        <strain evidence="1 2">KACC 11594</strain>
    </source>
</reference>
<evidence type="ECO:0000313" key="2">
    <source>
        <dbReference type="Proteomes" id="UP000515806"/>
    </source>
</evidence>
<accession>A0A7G9QHV2</accession>
<dbReference type="Proteomes" id="UP000515806">
    <property type="component" value="Chromosome"/>
</dbReference>
<dbReference type="RefSeq" id="WP_187593447.1">
    <property type="nucleotide sequence ID" value="NZ_CP060723.1"/>
</dbReference>
<keyword evidence="2" id="KW-1185">Reference proteome</keyword>
<organism evidence="1 2">
    <name type="scientific">Pedobacter roseus</name>
    <dbReference type="NCBI Taxonomy" id="336820"/>
    <lineage>
        <taxon>Bacteria</taxon>
        <taxon>Pseudomonadati</taxon>
        <taxon>Bacteroidota</taxon>
        <taxon>Sphingobacteriia</taxon>
        <taxon>Sphingobacteriales</taxon>
        <taxon>Sphingobacteriaceae</taxon>
        <taxon>Pedobacter</taxon>
    </lineage>
</organism>
<name>A0A7G9QHV2_9SPHI</name>
<evidence type="ECO:0000313" key="1">
    <source>
        <dbReference type="EMBL" id="QNN42927.1"/>
    </source>
</evidence>
<protein>
    <submittedName>
        <fullName evidence="1">Uncharacterized protein</fullName>
    </submittedName>
</protein>